<dbReference type="AlphaFoldDB" id="A0AA38GS04"/>
<dbReference type="Gene3D" id="3.30.70.270">
    <property type="match status" value="1"/>
</dbReference>
<dbReference type="PANTHER" id="PTHR24559">
    <property type="entry name" value="TRANSPOSON TY3-I GAG-POL POLYPROTEIN"/>
    <property type="match status" value="1"/>
</dbReference>
<feature type="non-terminal residue" evidence="1">
    <location>
        <position position="76"/>
    </location>
</feature>
<organism evidence="1 2">
    <name type="scientific">Taxus chinensis</name>
    <name type="common">Chinese yew</name>
    <name type="synonym">Taxus wallichiana var. chinensis</name>
    <dbReference type="NCBI Taxonomy" id="29808"/>
    <lineage>
        <taxon>Eukaryota</taxon>
        <taxon>Viridiplantae</taxon>
        <taxon>Streptophyta</taxon>
        <taxon>Embryophyta</taxon>
        <taxon>Tracheophyta</taxon>
        <taxon>Spermatophyta</taxon>
        <taxon>Pinopsida</taxon>
        <taxon>Pinidae</taxon>
        <taxon>Conifers II</taxon>
        <taxon>Cupressales</taxon>
        <taxon>Taxaceae</taxon>
        <taxon>Taxus</taxon>
    </lineage>
</organism>
<dbReference type="Proteomes" id="UP000824469">
    <property type="component" value="Unassembled WGS sequence"/>
</dbReference>
<evidence type="ECO:0000313" key="2">
    <source>
        <dbReference type="Proteomes" id="UP000824469"/>
    </source>
</evidence>
<evidence type="ECO:0008006" key="3">
    <source>
        <dbReference type="Google" id="ProtNLM"/>
    </source>
</evidence>
<dbReference type="EMBL" id="JAHRHJ020000002">
    <property type="protein sequence ID" value="KAH9327626.1"/>
    <property type="molecule type" value="Genomic_DNA"/>
</dbReference>
<dbReference type="InterPro" id="IPR043128">
    <property type="entry name" value="Rev_trsase/Diguanyl_cyclase"/>
</dbReference>
<feature type="non-terminal residue" evidence="1">
    <location>
        <position position="1"/>
    </location>
</feature>
<dbReference type="Gene3D" id="3.10.10.10">
    <property type="entry name" value="HIV Type 1 Reverse Transcriptase, subunit A, domain 1"/>
    <property type="match status" value="1"/>
</dbReference>
<gene>
    <name evidence="1" type="ORF">KI387_007804</name>
</gene>
<sequence>KKPIGIRICIDFKDINKACPKDNFLFPNIDMIGDSTVGYEMLSLMDGFLGYNQIKIAEEDQHKTAFMTPWGTFCYQ</sequence>
<dbReference type="PANTHER" id="PTHR24559:SF431">
    <property type="entry name" value="RNA-DIRECTED DNA POLYMERASE HOMOLOG"/>
    <property type="match status" value="1"/>
</dbReference>
<protein>
    <recommendedName>
        <fullName evidence="3">Transposon Ty3-I Gag-Pol polyprotein</fullName>
    </recommendedName>
</protein>
<dbReference type="InterPro" id="IPR043502">
    <property type="entry name" value="DNA/RNA_pol_sf"/>
</dbReference>
<dbReference type="InterPro" id="IPR053134">
    <property type="entry name" value="RNA-dir_DNA_polymerase"/>
</dbReference>
<evidence type="ECO:0000313" key="1">
    <source>
        <dbReference type="EMBL" id="KAH9327626.1"/>
    </source>
</evidence>
<keyword evidence="2" id="KW-1185">Reference proteome</keyword>
<accession>A0AA38GS04</accession>
<name>A0AA38GS04_TAXCH</name>
<proteinExistence type="predicted"/>
<reference evidence="1 2" key="1">
    <citation type="journal article" date="2021" name="Nat. Plants">
        <title>The Taxus genome provides insights into paclitaxel biosynthesis.</title>
        <authorList>
            <person name="Xiong X."/>
            <person name="Gou J."/>
            <person name="Liao Q."/>
            <person name="Li Y."/>
            <person name="Zhou Q."/>
            <person name="Bi G."/>
            <person name="Li C."/>
            <person name="Du R."/>
            <person name="Wang X."/>
            <person name="Sun T."/>
            <person name="Guo L."/>
            <person name="Liang H."/>
            <person name="Lu P."/>
            <person name="Wu Y."/>
            <person name="Zhang Z."/>
            <person name="Ro D.K."/>
            <person name="Shang Y."/>
            <person name="Huang S."/>
            <person name="Yan J."/>
        </authorList>
    </citation>
    <scope>NUCLEOTIDE SEQUENCE [LARGE SCALE GENOMIC DNA]</scope>
    <source>
        <strain evidence="1">Ta-2019</strain>
    </source>
</reference>
<comment type="caution">
    <text evidence="1">The sequence shown here is derived from an EMBL/GenBank/DDBJ whole genome shotgun (WGS) entry which is preliminary data.</text>
</comment>
<dbReference type="SUPFAM" id="SSF56672">
    <property type="entry name" value="DNA/RNA polymerases"/>
    <property type="match status" value="1"/>
</dbReference>